<organism evidence="1 2">
    <name type="scientific">Aegilops tauschii subsp. strangulata</name>
    <name type="common">Goatgrass</name>
    <dbReference type="NCBI Taxonomy" id="200361"/>
    <lineage>
        <taxon>Eukaryota</taxon>
        <taxon>Viridiplantae</taxon>
        <taxon>Streptophyta</taxon>
        <taxon>Embryophyta</taxon>
        <taxon>Tracheophyta</taxon>
        <taxon>Spermatophyta</taxon>
        <taxon>Magnoliopsida</taxon>
        <taxon>Liliopsida</taxon>
        <taxon>Poales</taxon>
        <taxon>Poaceae</taxon>
        <taxon>BOP clade</taxon>
        <taxon>Pooideae</taxon>
        <taxon>Triticodae</taxon>
        <taxon>Triticeae</taxon>
        <taxon>Triticinae</taxon>
        <taxon>Aegilops</taxon>
    </lineage>
</organism>
<dbReference type="AlphaFoldDB" id="A0A452ZK13"/>
<dbReference type="Gene3D" id="3.90.480.20">
    <property type="match status" value="1"/>
</dbReference>
<dbReference type="EnsemblPlants" id="AET1Gv20810100.6">
    <property type="protein sequence ID" value="AET1Gv20810100.6"/>
    <property type="gene ID" value="AET1Gv20810100"/>
</dbReference>
<reference evidence="1" key="4">
    <citation type="submission" date="2019-03" db="UniProtKB">
        <authorList>
            <consortium name="EnsemblPlants"/>
        </authorList>
    </citation>
    <scope>IDENTIFICATION</scope>
</reference>
<evidence type="ECO:0000313" key="2">
    <source>
        <dbReference type="Proteomes" id="UP000015105"/>
    </source>
</evidence>
<name>A0A452ZK13_AEGTS</name>
<accession>A0A452ZK13</accession>
<protein>
    <submittedName>
        <fullName evidence="1">Uncharacterized protein</fullName>
    </submittedName>
</protein>
<reference evidence="1" key="5">
    <citation type="journal article" date="2021" name="G3 (Bethesda)">
        <title>Aegilops tauschii genome assembly Aet v5.0 features greater sequence contiguity and improved annotation.</title>
        <authorList>
            <person name="Wang L."/>
            <person name="Zhu T."/>
            <person name="Rodriguez J.C."/>
            <person name="Deal K.R."/>
            <person name="Dubcovsky J."/>
            <person name="McGuire P.E."/>
            <person name="Lux T."/>
            <person name="Spannagl M."/>
            <person name="Mayer K.F.X."/>
            <person name="Baldrich P."/>
            <person name="Meyers B.C."/>
            <person name="Huo N."/>
            <person name="Gu Y.Q."/>
            <person name="Zhou H."/>
            <person name="Devos K.M."/>
            <person name="Bennetzen J.L."/>
            <person name="Unver T."/>
            <person name="Budak H."/>
            <person name="Gulick P.J."/>
            <person name="Galiba G."/>
            <person name="Kalapos B."/>
            <person name="Nelson D.R."/>
            <person name="Li P."/>
            <person name="You F.M."/>
            <person name="Luo M.C."/>
            <person name="Dvorak J."/>
        </authorList>
    </citation>
    <scope>NUCLEOTIDE SEQUENCE [LARGE SCALE GENOMIC DNA]</scope>
    <source>
        <strain evidence="1">cv. AL8/78</strain>
    </source>
</reference>
<dbReference type="Proteomes" id="UP000015105">
    <property type="component" value="Chromosome 1D"/>
</dbReference>
<reference evidence="2" key="2">
    <citation type="journal article" date="2017" name="Nat. Plants">
        <title>The Aegilops tauschii genome reveals multiple impacts of transposons.</title>
        <authorList>
            <person name="Zhao G."/>
            <person name="Zou C."/>
            <person name="Li K."/>
            <person name="Wang K."/>
            <person name="Li T."/>
            <person name="Gao L."/>
            <person name="Zhang X."/>
            <person name="Wang H."/>
            <person name="Yang Z."/>
            <person name="Liu X."/>
            <person name="Jiang W."/>
            <person name="Mao L."/>
            <person name="Kong X."/>
            <person name="Jiao Y."/>
            <person name="Jia J."/>
        </authorList>
    </citation>
    <scope>NUCLEOTIDE SEQUENCE [LARGE SCALE GENOMIC DNA]</scope>
    <source>
        <strain evidence="2">cv. AL8/78</strain>
    </source>
</reference>
<sequence>GAAGGAALQREGGYWVPDKLTKLPMEQIDADKLTKQDVNVRLKWLGLFHRRKQ</sequence>
<reference evidence="1" key="3">
    <citation type="journal article" date="2017" name="Nature">
        <title>Genome sequence of the progenitor of the wheat D genome Aegilops tauschii.</title>
        <authorList>
            <person name="Luo M.C."/>
            <person name="Gu Y.Q."/>
            <person name="Puiu D."/>
            <person name="Wang H."/>
            <person name="Twardziok S.O."/>
            <person name="Deal K.R."/>
            <person name="Huo N."/>
            <person name="Zhu T."/>
            <person name="Wang L."/>
            <person name="Wang Y."/>
            <person name="McGuire P.E."/>
            <person name="Liu S."/>
            <person name="Long H."/>
            <person name="Ramasamy R.K."/>
            <person name="Rodriguez J.C."/>
            <person name="Van S.L."/>
            <person name="Yuan L."/>
            <person name="Wang Z."/>
            <person name="Xia Z."/>
            <person name="Xiao L."/>
            <person name="Anderson O.D."/>
            <person name="Ouyang S."/>
            <person name="Liang Y."/>
            <person name="Zimin A.V."/>
            <person name="Pertea G."/>
            <person name="Qi P."/>
            <person name="Bennetzen J.L."/>
            <person name="Dai X."/>
            <person name="Dawson M.W."/>
            <person name="Muller H.G."/>
            <person name="Kugler K."/>
            <person name="Rivarola-Duarte L."/>
            <person name="Spannagl M."/>
            <person name="Mayer K.F.X."/>
            <person name="Lu F.H."/>
            <person name="Bevan M.W."/>
            <person name="Leroy P."/>
            <person name="Li P."/>
            <person name="You F.M."/>
            <person name="Sun Q."/>
            <person name="Liu Z."/>
            <person name="Lyons E."/>
            <person name="Wicker T."/>
            <person name="Salzberg S.L."/>
            <person name="Devos K.M."/>
            <person name="Dvorak J."/>
        </authorList>
    </citation>
    <scope>NUCLEOTIDE SEQUENCE [LARGE SCALE GENOMIC DNA]</scope>
    <source>
        <strain evidence="1">cv. AL8/78</strain>
    </source>
</reference>
<reference evidence="2" key="1">
    <citation type="journal article" date="2014" name="Science">
        <title>Ancient hybridizations among the ancestral genomes of bread wheat.</title>
        <authorList>
            <consortium name="International Wheat Genome Sequencing Consortium,"/>
            <person name="Marcussen T."/>
            <person name="Sandve S.R."/>
            <person name="Heier L."/>
            <person name="Spannagl M."/>
            <person name="Pfeifer M."/>
            <person name="Jakobsen K.S."/>
            <person name="Wulff B.B."/>
            <person name="Steuernagel B."/>
            <person name="Mayer K.F."/>
            <person name="Olsen O.A."/>
        </authorList>
    </citation>
    <scope>NUCLEOTIDE SEQUENCE [LARGE SCALE GENOMIC DNA]</scope>
    <source>
        <strain evidence="2">cv. AL8/78</strain>
    </source>
</reference>
<evidence type="ECO:0000313" key="1">
    <source>
        <dbReference type="EnsemblPlants" id="AET1Gv20810100.6"/>
    </source>
</evidence>
<dbReference type="Gramene" id="AET1Gv20810100.6">
    <property type="protein sequence ID" value="AET1Gv20810100.6"/>
    <property type="gene ID" value="AET1Gv20810100"/>
</dbReference>
<keyword evidence="2" id="KW-1185">Reference proteome</keyword>
<proteinExistence type="predicted"/>